<keyword evidence="2" id="KW-1185">Reference proteome</keyword>
<proteinExistence type="predicted"/>
<reference evidence="1 2" key="1">
    <citation type="journal article" date="2021" name="Front. Genet.">
        <title>Chromosome-Level Genome Assembly Reveals Significant Gene Expansion in the Toll and IMD Signaling Pathways of Dendrolimus kikuchii.</title>
        <authorList>
            <person name="Zhou J."/>
            <person name="Wu P."/>
            <person name="Xiong Z."/>
            <person name="Liu N."/>
            <person name="Zhao N."/>
            <person name="Ji M."/>
            <person name="Qiu Y."/>
            <person name="Yang B."/>
        </authorList>
    </citation>
    <scope>NUCLEOTIDE SEQUENCE [LARGE SCALE GENOMIC DNA]</scope>
    <source>
        <strain evidence="1">Ann1</strain>
    </source>
</reference>
<name>A0ACC1CJP2_9NEOP</name>
<feature type="non-terminal residue" evidence="1">
    <location>
        <position position="1"/>
    </location>
</feature>
<sequence>QVVGHLPEWMATTPGLEHAAITTLTPLVLQMSIGDGNRFPSSGPSACLLNSCNKKIKKKNRVLTILMHSETPHTFLRLILNIESIPRSGRAEVEPHRRCLLERAASGLNASAPTESGSPQSPVSLKQPSAAIQLVLFHFLHPPDSVFSIFFNCTEIRPSTVLLYV</sequence>
<accession>A0ACC1CJP2</accession>
<organism evidence="1 2">
    <name type="scientific">Dendrolimus kikuchii</name>
    <dbReference type="NCBI Taxonomy" id="765133"/>
    <lineage>
        <taxon>Eukaryota</taxon>
        <taxon>Metazoa</taxon>
        <taxon>Ecdysozoa</taxon>
        <taxon>Arthropoda</taxon>
        <taxon>Hexapoda</taxon>
        <taxon>Insecta</taxon>
        <taxon>Pterygota</taxon>
        <taxon>Neoptera</taxon>
        <taxon>Endopterygota</taxon>
        <taxon>Lepidoptera</taxon>
        <taxon>Glossata</taxon>
        <taxon>Ditrysia</taxon>
        <taxon>Bombycoidea</taxon>
        <taxon>Lasiocampidae</taxon>
        <taxon>Dendrolimus</taxon>
    </lineage>
</organism>
<gene>
    <name evidence="1" type="ORF">K1T71_012560</name>
</gene>
<dbReference type="EMBL" id="CM034409">
    <property type="protein sequence ID" value="KAJ0171797.1"/>
    <property type="molecule type" value="Genomic_DNA"/>
</dbReference>
<dbReference type="Proteomes" id="UP000824533">
    <property type="component" value="Linkage Group LG23"/>
</dbReference>
<comment type="caution">
    <text evidence="1">The sequence shown here is derived from an EMBL/GenBank/DDBJ whole genome shotgun (WGS) entry which is preliminary data.</text>
</comment>
<evidence type="ECO:0000313" key="1">
    <source>
        <dbReference type="EMBL" id="KAJ0171797.1"/>
    </source>
</evidence>
<protein>
    <submittedName>
        <fullName evidence="1">Uncharacterized protein</fullName>
    </submittedName>
</protein>
<evidence type="ECO:0000313" key="2">
    <source>
        <dbReference type="Proteomes" id="UP000824533"/>
    </source>
</evidence>